<proteinExistence type="inferred from homology"/>
<dbReference type="Gene3D" id="3.90.25.10">
    <property type="entry name" value="UDP-galactose 4-epimerase, domain 1"/>
    <property type="match status" value="1"/>
</dbReference>
<evidence type="ECO:0000313" key="4">
    <source>
        <dbReference type="EMBL" id="KAF5678571.1"/>
    </source>
</evidence>
<dbReference type="Pfam" id="PF05368">
    <property type="entry name" value="NmrA"/>
    <property type="match status" value="1"/>
</dbReference>
<comment type="similarity">
    <text evidence="1">Belongs to the NmrA-type oxidoreductase family.</text>
</comment>
<keyword evidence="5" id="KW-1185">Reference proteome</keyword>
<sequence>MTKTVLVLGATGTQGGSIANLLVQYPDQYLVRCLTRNPSSDKAKALAAKGAQLVKADLTIPSTLPEAFKGVWGVFAVTDFYDTAVLDDPMSEEKQGQHIVEASVAAGVECFLWSTLPSSREISGGKFVTRLYEGISRRYILEGHWANLADAGKQSVDAVIRDAGLKGAFIRTGNFYENMISRKYAAYDKENDVITMTRPIIGPDAELTSLYVEKDLGAVAKAVFDQWDEKKDTLDGKYFLASGARETMGDINAILEKVSGKKVIYKVKPTCGIPDRDIMLQLYNNVGMYPGVDIPTPEVAMLGVKLHSAEDFIRERLLPHLNLDADH</sequence>
<feature type="domain" description="NmrA-like" evidence="3">
    <location>
        <begin position="1"/>
        <end position="269"/>
    </location>
</feature>
<dbReference type="EMBL" id="JAAOAK010000267">
    <property type="protein sequence ID" value="KAF5678571.1"/>
    <property type="molecule type" value="Genomic_DNA"/>
</dbReference>
<dbReference type="PANTHER" id="PTHR42748">
    <property type="entry name" value="NITROGEN METABOLITE REPRESSION PROTEIN NMRA FAMILY MEMBER"/>
    <property type="match status" value="1"/>
</dbReference>
<evidence type="ECO:0000256" key="1">
    <source>
        <dbReference type="ARBA" id="ARBA00006328"/>
    </source>
</evidence>
<name>A0A8H5X080_9HYPO</name>
<dbReference type="InterPro" id="IPR036291">
    <property type="entry name" value="NAD(P)-bd_dom_sf"/>
</dbReference>
<accession>A0A8H5X080</accession>
<protein>
    <recommendedName>
        <fullName evidence="3">NmrA-like domain-containing protein</fullName>
    </recommendedName>
</protein>
<dbReference type="Proteomes" id="UP000562682">
    <property type="component" value="Unassembled WGS sequence"/>
</dbReference>
<evidence type="ECO:0000259" key="3">
    <source>
        <dbReference type="Pfam" id="PF05368"/>
    </source>
</evidence>
<gene>
    <name evidence="4" type="ORF">FDENT_8950</name>
</gene>
<evidence type="ECO:0000256" key="2">
    <source>
        <dbReference type="ARBA" id="ARBA00022857"/>
    </source>
</evidence>
<dbReference type="PANTHER" id="PTHR42748:SF7">
    <property type="entry name" value="NMRA LIKE REDOX SENSOR 1-RELATED"/>
    <property type="match status" value="1"/>
</dbReference>
<organism evidence="4 5">
    <name type="scientific">Fusarium denticulatum</name>
    <dbReference type="NCBI Taxonomy" id="48507"/>
    <lineage>
        <taxon>Eukaryota</taxon>
        <taxon>Fungi</taxon>
        <taxon>Dikarya</taxon>
        <taxon>Ascomycota</taxon>
        <taxon>Pezizomycotina</taxon>
        <taxon>Sordariomycetes</taxon>
        <taxon>Hypocreomycetidae</taxon>
        <taxon>Hypocreales</taxon>
        <taxon>Nectriaceae</taxon>
        <taxon>Fusarium</taxon>
        <taxon>Fusarium fujikuroi species complex</taxon>
    </lineage>
</organism>
<dbReference type="InterPro" id="IPR008030">
    <property type="entry name" value="NmrA-like"/>
</dbReference>
<dbReference type="InterPro" id="IPR051164">
    <property type="entry name" value="NmrA-like_oxidored"/>
</dbReference>
<dbReference type="SUPFAM" id="SSF51735">
    <property type="entry name" value="NAD(P)-binding Rossmann-fold domains"/>
    <property type="match status" value="1"/>
</dbReference>
<keyword evidence="2" id="KW-0521">NADP</keyword>
<dbReference type="Gene3D" id="3.40.50.720">
    <property type="entry name" value="NAD(P)-binding Rossmann-like Domain"/>
    <property type="match status" value="1"/>
</dbReference>
<evidence type="ECO:0000313" key="5">
    <source>
        <dbReference type="Proteomes" id="UP000562682"/>
    </source>
</evidence>
<dbReference type="AlphaFoldDB" id="A0A8H5X080"/>
<comment type="caution">
    <text evidence="4">The sequence shown here is derived from an EMBL/GenBank/DDBJ whole genome shotgun (WGS) entry which is preliminary data.</text>
</comment>
<reference evidence="4 5" key="1">
    <citation type="submission" date="2020-05" db="EMBL/GenBank/DDBJ databases">
        <title>Identification and distribution of gene clusters putatively required for synthesis of sphingolipid metabolism inhibitors in phylogenetically diverse species of the filamentous fungus Fusarium.</title>
        <authorList>
            <person name="Kim H.-S."/>
            <person name="Busman M."/>
            <person name="Brown D.W."/>
            <person name="Divon H."/>
            <person name="Uhlig S."/>
            <person name="Proctor R.H."/>
        </authorList>
    </citation>
    <scope>NUCLEOTIDE SEQUENCE [LARGE SCALE GENOMIC DNA]</scope>
    <source>
        <strain evidence="4 5">NRRL 25311</strain>
    </source>
</reference>